<dbReference type="GO" id="GO:0016567">
    <property type="term" value="P:protein ubiquitination"/>
    <property type="evidence" value="ECO:0007669"/>
    <property type="project" value="UniProtKB-UniRule"/>
</dbReference>
<accession>A0A0E0J721</accession>
<evidence type="ECO:0000313" key="8">
    <source>
        <dbReference type="EnsemblPlants" id="ONIVA12G03360.1"/>
    </source>
</evidence>
<keyword evidence="9" id="KW-1185">Reference proteome</keyword>
<protein>
    <recommendedName>
        <fullName evidence="5 7">U-box domain-containing protein</fullName>
        <ecNumber evidence="5">2.3.2.27</ecNumber>
    </recommendedName>
    <alternativeName>
        <fullName evidence="5">RING-type E3 ubiquitin transferase PUB</fullName>
    </alternativeName>
</protein>
<keyword evidence="4 5" id="KW-0833">Ubl conjugation pathway</keyword>
<reference evidence="8" key="1">
    <citation type="submission" date="2015-04" db="UniProtKB">
        <authorList>
            <consortium name="EnsemblPlants"/>
        </authorList>
    </citation>
    <scope>IDENTIFICATION</scope>
    <source>
        <strain evidence="8">SL10</strain>
    </source>
</reference>
<feature type="region of interest" description="Disordered" evidence="6">
    <location>
        <begin position="75"/>
        <end position="94"/>
    </location>
</feature>
<dbReference type="AlphaFoldDB" id="A0A0E0J721"/>
<dbReference type="PROSITE" id="PS51698">
    <property type="entry name" value="U_BOX"/>
    <property type="match status" value="1"/>
</dbReference>
<comment type="catalytic activity">
    <reaction evidence="1 5">
        <text>S-ubiquitinyl-[E2 ubiquitin-conjugating enzyme]-L-cysteine + [acceptor protein]-L-lysine = [E2 ubiquitin-conjugating enzyme]-L-cysteine + N(6)-ubiquitinyl-[acceptor protein]-L-lysine.</text>
        <dbReference type="EC" id="2.3.2.27"/>
    </reaction>
</comment>
<dbReference type="Proteomes" id="UP000006591">
    <property type="component" value="Chromosome 12"/>
</dbReference>
<dbReference type="SMART" id="SM00504">
    <property type="entry name" value="Ubox"/>
    <property type="match status" value="1"/>
</dbReference>
<proteinExistence type="predicted"/>
<comment type="pathway">
    <text evidence="2 5">Protein modification; protein ubiquitination.</text>
</comment>
<dbReference type="InterPro" id="IPR003613">
    <property type="entry name" value="Ubox_domain"/>
</dbReference>
<dbReference type="InterPro" id="IPR013083">
    <property type="entry name" value="Znf_RING/FYVE/PHD"/>
</dbReference>
<dbReference type="PANTHER" id="PTHR22849">
    <property type="entry name" value="WDSAM1 PROTEIN"/>
    <property type="match status" value="1"/>
</dbReference>
<keyword evidence="3 5" id="KW-0808">Transferase</keyword>
<evidence type="ECO:0000256" key="5">
    <source>
        <dbReference type="RuleBase" id="RU369093"/>
    </source>
</evidence>
<dbReference type="STRING" id="4536.A0A0E0J721"/>
<dbReference type="Gramene" id="ONIVA12G03360.1">
    <property type="protein sequence ID" value="ONIVA12G03360.1"/>
    <property type="gene ID" value="ONIVA12G03360"/>
</dbReference>
<dbReference type="Gene3D" id="3.30.40.10">
    <property type="entry name" value="Zinc/RING finger domain, C3HC4 (zinc finger)"/>
    <property type="match status" value="1"/>
</dbReference>
<evidence type="ECO:0000256" key="6">
    <source>
        <dbReference type="SAM" id="MobiDB-lite"/>
    </source>
</evidence>
<dbReference type="OMA" id="VIQADCA"/>
<sequence>MEYGTPQHFMCPISLQPMQDPVTSPTGISYDRRAIHRWLAAGHSSCPVTGHPLSLSDLTPNLTLRRLIHSWHHSTTTPFPVERSTPSPPPLREVDDDDVVERLVMEMEGGGGGSWCPPSCDLLREAAAVAAGSGVARRRMVGAGVLRRVLRLVVWCGGRGSSSGEAAVMVEMFDACLALFHALDVSADELRPLVADGHDLVDAVTRVMATLEAGDANATRARESAVRLLETVTEAADAPVLERLSPEFFAAATAVVRDRGAVSPGAARAAVRALANACRARASGACRNRALAVDAGAALEAIELELDAWSSPQAPGGRRATEAVMALLAELCACAEGRAAVASHPAGIAVVARRVLRVSAAADACAVRVLAAVAGRAASPEVLREMARVGAVGKLCCVLQAECDAGVKEAARAVLRMHSGVWSGSPCVSAYLLSRYL</sequence>
<evidence type="ECO:0000313" key="9">
    <source>
        <dbReference type="Proteomes" id="UP000006591"/>
    </source>
</evidence>
<reference evidence="8" key="2">
    <citation type="submission" date="2018-04" db="EMBL/GenBank/DDBJ databases">
        <title>OnivRS2 (Oryza nivara Reference Sequence Version 2).</title>
        <authorList>
            <person name="Zhang J."/>
            <person name="Kudrna D."/>
            <person name="Lee S."/>
            <person name="Talag J."/>
            <person name="Rajasekar S."/>
            <person name="Welchert J."/>
            <person name="Hsing Y.-I."/>
            <person name="Wing R.A."/>
        </authorList>
    </citation>
    <scope>NUCLEOTIDE SEQUENCE [LARGE SCALE GENOMIC DNA]</scope>
    <source>
        <strain evidence="8">SL10</strain>
    </source>
</reference>
<dbReference type="GO" id="GO:0061630">
    <property type="term" value="F:ubiquitin protein ligase activity"/>
    <property type="evidence" value="ECO:0007669"/>
    <property type="project" value="UniProtKB-UniRule"/>
</dbReference>
<dbReference type="FunFam" id="3.30.40.10:FF:000442">
    <property type="entry name" value="RING-type E3 ubiquitin transferase"/>
    <property type="match status" value="1"/>
</dbReference>
<dbReference type="UniPathway" id="UPA00143"/>
<dbReference type="PANTHER" id="PTHR22849:SF165">
    <property type="entry name" value="U-BOX DOMAIN-CONTAINING PROTEIN"/>
    <property type="match status" value="1"/>
</dbReference>
<dbReference type="EC" id="2.3.2.27" evidence="5"/>
<evidence type="ECO:0000256" key="4">
    <source>
        <dbReference type="ARBA" id="ARBA00022786"/>
    </source>
</evidence>
<comment type="function">
    <text evidence="5">Functions as an E3 ubiquitin ligase.</text>
</comment>
<dbReference type="CDD" id="cd16664">
    <property type="entry name" value="RING-Ubox_PUB"/>
    <property type="match status" value="1"/>
</dbReference>
<evidence type="ECO:0000256" key="3">
    <source>
        <dbReference type="ARBA" id="ARBA00022679"/>
    </source>
</evidence>
<name>A0A0E0J721_ORYNI</name>
<evidence type="ECO:0000256" key="1">
    <source>
        <dbReference type="ARBA" id="ARBA00000900"/>
    </source>
</evidence>
<dbReference type="SUPFAM" id="SSF57850">
    <property type="entry name" value="RING/U-box"/>
    <property type="match status" value="1"/>
</dbReference>
<evidence type="ECO:0000259" key="7">
    <source>
        <dbReference type="PROSITE" id="PS51698"/>
    </source>
</evidence>
<dbReference type="HOGENOM" id="CLU_006348_1_0_1"/>
<dbReference type="InterPro" id="IPR045210">
    <property type="entry name" value="RING-Ubox_PUB"/>
</dbReference>
<dbReference type="Pfam" id="PF04564">
    <property type="entry name" value="U-box"/>
    <property type="match status" value="1"/>
</dbReference>
<dbReference type="InterPro" id="IPR058678">
    <property type="entry name" value="ARM_PUB"/>
</dbReference>
<dbReference type="InterPro" id="IPR045185">
    <property type="entry name" value="PUB22/23/24-like"/>
</dbReference>
<evidence type="ECO:0000256" key="2">
    <source>
        <dbReference type="ARBA" id="ARBA00004906"/>
    </source>
</evidence>
<dbReference type="EnsemblPlants" id="ONIVA12G03360.1">
    <property type="protein sequence ID" value="ONIVA12G03360.1"/>
    <property type="gene ID" value="ONIVA12G03360"/>
</dbReference>
<dbReference type="Pfam" id="PF25598">
    <property type="entry name" value="ARM_PUB"/>
    <property type="match status" value="1"/>
</dbReference>
<feature type="domain" description="U-box" evidence="7">
    <location>
        <begin position="4"/>
        <end position="78"/>
    </location>
</feature>
<dbReference type="eggNOG" id="ENOG502QR5G">
    <property type="taxonomic scope" value="Eukaryota"/>
</dbReference>
<organism evidence="8">
    <name type="scientific">Oryza nivara</name>
    <name type="common">Indian wild rice</name>
    <name type="synonym">Oryza sativa f. spontanea</name>
    <dbReference type="NCBI Taxonomy" id="4536"/>
    <lineage>
        <taxon>Eukaryota</taxon>
        <taxon>Viridiplantae</taxon>
        <taxon>Streptophyta</taxon>
        <taxon>Embryophyta</taxon>
        <taxon>Tracheophyta</taxon>
        <taxon>Spermatophyta</taxon>
        <taxon>Magnoliopsida</taxon>
        <taxon>Liliopsida</taxon>
        <taxon>Poales</taxon>
        <taxon>Poaceae</taxon>
        <taxon>BOP clade</taxon>
        <taxon>Oryzoideae</taxon>
        <taxon>Oryzeae</taxon>
        <taxon>Oryzinae</taxon>
        <taxon>Oryza</taxon>
    </lineage>
</organism>